<feature type="compositionally biased region" description="Basic and acidic residues" evidence="10">
    <location>
        <begin position="504"/>
        <end position="524"/>
    </location>
</feature>
<accession>A0A9W7Y397</accession>
<comment type="similarity">
    <text evidence="2 9">Belongs to the protein disulfide isomerase family.</text>
</comment>
<feature type="domain" description="Thioredoxin" evidence="11">
    <location>
        <begin position="129"/>
        <end position="270"/>
    </location>
</feature>
<gene>
    <name evidence="12" type="ORF">LPJ53_002481</name>
</gene>
<dbReference type="InterPro" id="IPR011679">
    <property type="entry name" value="ERp29_C"/>
</dbReference>
<sequence>MSDDSSSSSSNNNEGGHTESQPQSEGRQNGKKGKVFATPSSMMDILNQVSQVEETRRNKKLERQNVIKKLVYDKEKRSVDKKKKKASRFEEIKNQLRQGYRLGGPTNKPEKKTKTKKPKNVKRTLSTVNREWSAAVDGSASPASDGTAATIASVALAAGSNVVDLTPKNFKDVVDGSKDVLVKFYAPWCGHCKNMAEDYEKLAEGYKHTDDVVIAEVNADDHRDLGTKFGVQGFPTLKFFAKGEDIKTPVDYSSGRDLDSLTSFVTEKTGIAARIKKPVTHVVSLDYEKFKDVAHDESKFVLVKFYAPWCGHCKTLAPIYAQLSEVFQNDENVVIASYDASEDTKIKSEYPIQGFPTLMAFPAGKDAEKIEYEGGRNLEDLVAFVNSHAGTQRTTDGLLDQTAGRLEALDAIARKYIAASKAQRTKLIAKAKATADKVKDTTQVKFAKYYVKVMEKMSSATDFASKEAERLAGIVKSGAVSASKLDGFTIRQNVLNVFLGKSQATEEKADEEEKKEADRAKDEL</sequence>
<evidence type="ECO:0000256" key="3">
    <source>
        <dbReference type="ARBA" id="ARBA00012723"/>
    </source>
</evidence>
<dbReference type="InterPro" id="IPR005788">
    <property type="entry name" value="PDI_thioredoxin-like_dom"/>
</dbReference>
<dbReference type="CDD" id="cd00238">
    <property type="entry name" value="ERp29c"/>
    <property type="match status" value="1"/>
</dbReference>
<evidence type="ECO:0000313" key="12">
    <source>
        <dbReference type="EMBL" id="KAJ1723169.1"/>
    </source>
</evidence>
<evidence type="ECO:0000256" key="1">
    <source>
        <dbReference type="ARBA" id="ARBA00001182"/>
    </source>
</evidence>
<evidence type="ECO:0000256" key="2">
    <source>
        <dbReference type="ARBA" id="ARBA00006347"/>
    </source>
</evidence>
<evidence type="ECO:0000259" key="11">
    <source>
        <dbReference type="PROSITE" id="PS51352"/>
    </source>
</evidence>
<dbReference type="Proteomes" id="UP001149813">
    <property type="component" value="Unassembled WGS sequence"/>
</dbReference>
<keyword evidence="7" id="KW-0413">Isomerase</keyword>
<dbReference type="SUPFAM" id="SSF52833">
    <property type="entry name" value="Thioredoxin-like"/>
    <property type="match status" value="2"/>
</dbReference>
<dbReference type="InterPro" id="IPR036249">
    <property type="entry name" value="Thioredoxin-like_sf"/>
</dbReference>
<dbReference type="Pfam" id="PF07749">
    <property type="entry name" value="ERp29"/>
    <property type="match status" value="1"/>
</dbReference>
<dbReference type="FunFam" id="3.40.30.10:FF:000032">
    <property type="entry name" value="Protein disulfide-isomerase A6 homolog"/>
    <property type="match status" value="1"/>
</dbReference>
<dbReference type="GO" id="GO:0003756">
    <property type="term" value="F:protein disulfide isomerase activity"/>
    <property type="evidence" value="ECO:0007669"/>
    <property type="project" value="UniProtKB-EC"/>
</dbReference>
<feature type="compositionally biased region" description="Polar residues" evidence="10">
    <location>
        <begin position="14"/>
        <end position="27"/>
    </location>
</feature>
<feature type="region of interest" description="Disordered" evidence="10">
    <location>
        <begin position="503"/>
        <end position="524"/>
    </location>
</feature>
<organism evidence="12 13">
    <name type="scientific">Coemansia erecta</name>
    <dbReference type="NCBI Taxonomy" id="147472"/>
    <lineage>
        <taxon>Eukaryota</taxon>
        <taxon>Fungi</taxon>
        <taxon>Fungi incertae sedis</taxon>
        <taxon>Zoopagomycota</taxon>
        <taxon>Kickxellomycotina</taxon>
        <taxon>Kickxellomycetes</taxon>
        <taxon>Kickxellales</taxon>
        <taxon>Kickxellaceae</taxon>
        <taxon>Coemansia</taxon>
    </lineage>
</organism>
<dbReference type="InterPro" id="IPR051063">
    <property type="entry name" value="PDI"/>
</dbReference>
<dbReference type="PROSITE" id="PS00194">
    <property type="entry name" value="THIOREDOXIN_1"/>
    <property type="match status" value="2"/>
</dbReference>
<dbReference type="PROSITE" id="PS51352">
    <property type="entry name" value="THIOREDOXIN_2"/>
    <property type="match status" value="2"/>
</dbReference>
<keyword evidence="13" id="KW-1185">Reference proteome</keyword>
<dbReference type="PANTHER" id="PTHR45672:SF11">
    <property type="entry name" value="PROTEIN DISULFIDE-ISOMERASE C17H9.14C"/>
    <property type="match status" value="1"/>
</dbReference>
<dbReference type="PRINTS" id="PR00421">
    <property type="entry name" value="THIOREDOXIN"/>
</dbReference>
<comment type="catalytic activity">
    <reaction evidence="1">
        <text>Catalyzes the rearrangement of -S-S- bonds in proteins.</text>
        <dbReference type="EC" id="5.3.4.1"/>
    </reaction>
</comment>
<dbReference type="GO" id="GO:0006457">
    <property type="term" value="P:protein folding"/>
    <property type="evidence" value="ECO:0007669"/>
    <property type="project" value="TreeGrafter"/>
</dbReference>
<keyword evidence="5" id="KW-0677">Repeat</keyword>
<evidence type="ECO:0000313" key="13">
    <source>
        <dbReference type="Proteomes" id="UP001149813"/>
    </source>
</evidence>
<dbReference type="EMBL" id="JANBOJ010000078">
    <property type="protein sequence ID" value="KAJ1723169.1"/>
    <property type="molecule type" value="Genomic_DNA"/>
</dbReference>
<dbReference type="GO" id="GO:0005783">
    <property type="term" value="C:endoplasmic reticulum"/>
    <property type="evidence" value="ECO:0007669"/>
    <property type="project" value="InterPro"/>
</dbReference>
<dbReference type="CDD" id="cd02998">
    <property type="entry name" value="PDI_a_ERp38"/>
    <property type="match status" value="1"/>
</dbReference>
<dbReference type="EC" id="5.3.4.1" evidence="3"/>
<evidence type="ECO:0000256" key="9">
    <source>
        <dbReference type="RuleBase" id="RU004208"/>
    </source>
</evidence>
<dbReference type="Pfam" id="PF00085">
    <property type="entry name" value="Thioredoxin"/>
    <property type="match status" value="2"/>
</dbReference>
<dbReference type="AlphaFoldDB" id="A0A9W7Y397"/>
<reference evidence="12" key="1">
    <citation type="submission" date="2022-07" db="EMBL/GenBank/DDBJ databases">
        <title>Phylogenomic reconstructions and comparative analyses of Kickxellomycotina fungi.</title>
        <authorList>
            <person name="Reynolds N.K."/>
            <person name="Stajich J.E."/>
            <person name="Barry K."/>
            <person name="Grigoriev I.V."/>
            <person name="Crous P."/>
            <person name="Smith M.E."/>
        </authorList>
    </citation>
    <scope>NUCLEOTIDE SEQUENCE</scope>
    <source>
        <strain evidence="12">NBRC 32514</strain>
    </source>
</reference>
<proteinExistence type="inferred from homology"/>
<feature type="compositionally biased region" description="Basic residues" evidence="10">
    <location>
        <begin position="111"/>
        <end position="121"/>
    </location>
</feature>
<feature type="compositionally biased region" description="Low complexity" evidence="10">
    <location>
        <begin position="1"/>
        <end position="13"/>
    </location>
</feature>
<dbReference type="SUPFAM" id="SSF47933">
    <property type="entry name" value="ERP29 C domain-like"/>
    <property type="match status" value="1"/>
</dbReference>
<evidence type="ECO:0000256" key="7">
    <source>
        <dbReference type="ARBA" id="ARBA00023235"/>
    </source>
</evidence>
<protein>
    <recommendedName>
        <fullName evidence="3">protein disulfide-isomerase</fullName>
        <ecNumber evidence="3">5.3.4.1</ecNumber>
    </recommendedName>
</protein>
<feature type="domain" description="Thioredoxin" evidence="11">
    <location>
        <begin position="271"/>
        <end position="390"/>
    </location>
</feature>
<evidence type="ECO:0000256" key="5">
    <source>
        <dbReference type="ARBA" id="ARBA00022737"/>
    </source>
</evidence>
<dbReference type="Gene3D" id="3.40.30.10">
    <property type="entry name" value="Glutaredoxin"/>
    <property type="match status" value="2"/>
</dbReference>
<comment type="caution">
    <text evidence="12">The sequence shown here is derived from an EMBL/GenBank/DDBJ whole genome shotgun (WGS) entry which is preliminary data.</text>
</comment>
<dbReference type="InterPro" id="IPR017937">
    <property type="entry name" value="Thioredoxin_CS"/>
</dbReference>
<dbReference type="InterPro" id="IPR013766">
    <property type="entry name" value="Thioredoxin_domain"/>
</dbReference>
<evidence type="ECO:0000256" key="8">
    <source>
        <dbReference type="ARBA" id="ARBA00023284"/>
    </source>
</evidence>
<keyword evidence="8" id="KW-0676">Redox-active center</keyword>
<evidence type="ECO:0000256" key="10">
    <source>
        <dbReference type="SAM" id="MobiDB-lite"/>
    </source>
</evidence>
<evidence type="ECO:0000256" key="6">
    <source>
        <dbReference type="ARBA" id="ARBA00023157"/>
    </source>
</evidence>
<name>A0A9W7Y397_9FUNG</name>
<dbReference type="InterPro" id="IPR036356">
    <property type="entry name" value="ERp29_C_sf"/>
</dbReference>
<dbReference type="OrthoDB" id="10264505at2759"/>
<dbReference type="Gene3D" id="1.20.1150.12">
    <property type="entry name" value="Endoplasmic reticulum resident protein 29, C-terminal domain"/>
    <property type="match status" value="1"/>
</dbReference>
<feature type="region of interest" description="Disordered" evidence="10">
    <location>
        <begin position="1"/>
        <end position="41"/>
    </location>
</feature>
<keyword evidence="4" id="KW-0732">Signal</keyword>
<feature type="region of interest" description="Disordered" evidence="10">
    <location>
        <begin position="73"/>
        <end position="121"/>
    </location>
</feature>
<evidence type="ECO:0000256" key="4">
    <source>
        <dbReference type="ARBA" id="ARBA00022729"/>
    </source>
</evidence>
<keyword evidence="6" id="KW-1015">Disulfide bond</keyword>
<dbReference type="NCBIfam" id="TIGR01126">
    <property type="entry name" value="pdi_dom"/>
    <property type="match status" value="2"/>
</dbReference>
<dbReference type="PANTHER" id="PTHR45672">
    <property type="entry name" value="PROTEIN DISULFIDE-ISOMERASE C17H9.14C-RELATED"/>
    <property type="match status" value="1"/>
</dbReference>